<name>A0ABV1IUJ0_9FIRM</name>
<reference evidence="1 2" key="1">
    <citation type="submission" date="2024-04" db="EMBL/GenBank/DDBJ databases">
        <title>Human intestinal bacterial collection.</title>
        <authorList>
            <person name="Pauvert C."/>
            <person name="Hitch T.C.A."/>
            <person name="Clavel T."/>
        </authorList>
    </citation>
    <scope>NUCLEOTIDE SEQUENCE [LARGE SCALE GENOMIC DNA]</scope>
    <source>
        <strain evidence="1 2">CLA-AA-H249</strain>
    </source>
</reference>
<dbReference type="RefSeq" id="WP_329964825.1">
    <property type="nucleotide sequence ID" value="NZ_JBBNIN010000008.1"/>
</dbReference>
<protein>
    <submittedName>
        <fullName evidence="1">Uncharacterized protein</fullName>
    </submittedName>
</protein>
<sequence length="74" mass="8740">MNTYYVTRIEEPDFGCEGCPEGQEIKDKVFLKQETTKEEMIIYMEDKLLYDRNVDEGTKVIIDEDGRLQKAEEQ</sequence>
<accession>A0ABV1IUJ0</accession>
<keyword evidence="2" id="KW-1185">Reference proteome</keyword>
<comment type="caution">
    <text evidence="1">The sequence shown here is derived from an EMBL/GenBank/DDBJ whole genome shotgun (WGS) entry which is preliminary data.</text>
</comment>
<evidence type="ECO:0000313" key="1">
    <source>
        <dbReference type="EMBL" id="MEQ2710890.1"/>
    </source>
</evidence>
<evidence type="ECO:0000313" key="2">
    <source>
        <dbReference type="Proteomes" id="UP001482154"/>
    </source>
</evidence>
<organism evidence="1 2">
    <name type="scientific">Anaerostipes amylophilus</name>
    <dbReference type="NCBI Taxonomy" id="2981779"/>
    <lineage>
        <taxon>Bacteria</taxon>
        <taxon>Bacillati</taxon>
        <taxon>Bacillota</taxon>
        <taxon>Clostridia</taxon>
        <taxon>Lachnospirales</taxon>
        <taxon>Lachnospiraceae</taxon>
        <taxon>Anaerostipes</taxon>
    </lineage>
</organism>
<gene>
    <name evidence="1" type="ORF">AAAU51_06875</name>
</gene>
<proteinExistence type="predicted"/>
<dbReference type="Proteomes" id="UP001482154">
    <property type="component" value="Unassembled WGS sequence"/>
</dbReference>
<dbReference type="EMBL" id="JBBNIN010000008">
    <property type="protein sequence ID" value="MEQ2710890.1"/>
    <property type="molecule type" value="Genomic_DNA"/>
</dbReference>